<keyword evidence="3" id="KW-0408">Iron</keyword>
<evidence type="ECO:0000256" key="3">
    <source>
        <dbReference type="ARBA" id="ARBA00023004"/>
    </source>
</evidence>
<dbReference type="GO" id="GO:0009055">
    <property type="term" value="F:electron transfer activity"/>
    <property type="evidence" value="ECO:0007669"/>
    <property type="project" value="InterPro"/>
</dbReference>
<dbReference type="Pfam" id="PF13442">
    <property type="entry name" value="Cytochrome_CBB3"/>
    <property type="match status" value="1"/>
</dbReference>
<keyword evidence="2" id="KW-0479">Metal-binding</keyword>
<feature type="chain" id="PRO_5015196384" evidence="4">
    <location>
        <begin position="25"/>
        <end position="138"/>
    </location>
</feature>
<keyword evidence="4" id="KW-0732">Signal</keyword>
<feature type="signal peptide" evidence="4">
    <location>
        <begin position="1"/>
        <end position="24"/>
    </location>
</feature>
<keyword evidence="1" id="KW-0349">Heme</keyword>
<dbReference type="EMBL" id="KY400105">
    <property type="protein sequence ID" value="ART90574.1"/>
    <property type="molecule type" value="Genomic_DNA"/>
</dbReference>
<reference evidence="6" key="1">
    <citation type="submission" date="2016-12" db="EMBL/GenBank/DDBJ databases">
        <title>Arsenic respiratory pathways in the anoxic pelagic waters of the Pacific Ocean.</title>
        <authorList>
            <person name="Saunders J.K."/>
            <person name="Fuchsman C.A."/>
            <person name="McKay C."/>
            <person name="Rocap G."/>
        </authorList>
    </citation>
    <scope>NUCLEOTIDE SEQUENCE</scope>
</reference>
<evidence type="ECO:0000256" key="4">
    <source>
        <dbReference type="SAM" id="SignalP"/>
    </source>
</evidence>
<proteinExistence type="predicted"/>
<evidence type="ECO:0000313" key="6">
    <source>
        <dbReference type="EMBL" id="ART90574.1"/>
    </source>
</evidence>
<protein>
    <submittedName>
        <fullName evidence="6">Cytochrome C oxidase, cbb3-type, subunit III</fullName>
    </submittedName>
</protein>
<organism evidence="6">
    <name type="scientific">uncultured Pseudomonadota bacterium</name>
    <dbReference type="NCBI Taxonomy" id="153809"/>
    <lineage>
        <taxon>Bacteria</taxon>
        <taxon>Pseudomonadati</taxon>
        <taxon>Pseudomonadota</taxon>
        <taxon>environmental samples</taxon>
    </lineage>
</organism>
<dbReference type="InterPro" id="IPR036909">
    <property type="entry name" value="Cyt_c-like_dom_sf"/>
</dbReference>
<accession>A0A2P0QJD9</accession>
<feature type="domain" description="Cytochrome c" evidence="5">
    <location>
        <begin position="63"/>
        <end position="130"/>
    </location>
</feature>
<dbReference type="AlphaFoldDB" id="A0A2P0QJD9"/>
<dbReference type="SUPFAM" id="SSF46626">
    <property type="entry name" value="Cytochrome c"/>
    <property type="match status" value="1"/>
</dbReference>
<sequence length="138" mass="14962">MARYALSKLVFALFVFLLSGGLAAADEEASTIEPTVECGEAPAVGTDAEGGSPKPIEDEVLALLYEENCAFCHGYDGTPILPGTPNFAEGERLEKCNAALLVTMKMGKNDMPPWEDVLSLHEQRQLLNFVRRFVAGEK</sequence>
<evidence type="ECO:0000256" key="1">
    <source>
        <dbReference type="ARBA" id="ARBA00022617"/>
    </source>
</evidence>
<name>A0A2P0QJD9_9PROT</name>
<dbReference type="InterPro" id="IPR009056">
    <property type="entry name" value="Cyt_c-like_dom"/>
</dbReference>
<evidence type="ECO:0000259" key="5">
    <source>
        <dbReference type="Pfam" id="PF13442"/>
    </source>
</evidence>
<dbReference type="GO" id="GO:0046872">
    <property type="term" value="F:metal ion binding"/>
    <property type="evidence" value="ECO:0007669"/>
    <property type="project" value="UniProtKB-KW"/>
</dbReference>
<dbReference type="Gene3D" id="1.10.760.10">
    <property type="entry name" value="Cytochrome c-like domain"/>
    <property type="match status" value="1"/>
</dbReference>
<evidence type="ECO:0000256" key="2">
    <source>
        <dbReference type="ARBA" id="ARBA00022723"/>
    </source>
</evidence>
<dbReference type="GO" id="GO:0020037">
    <property type="term" value="F:heme binding"/>
    <property type="evidence" value="ECO:0007669"/>
    <property type="project" value="InterPro"/>
</dbReference>